<dbReference type="STRING" id="52689.AKG39_03760"/>
<keyword evidence="1" id="KW-0813">Transport</keyword>
<evidence type="ECO:0000313" key="9">
    <source>
        <dbReference type="EMBL" id="KNZ42850.1"/>
    </source>
</evidence>
<dbReference type="InterPro" id="IPR050572">
    <property type="entry name" value="Fe-S_Ferredoxin"/>
</dbReference>
<evidence type="ECO:0000256" key="1">
    <source>
        <dbReference type="ARBA" id="ARBA00022448"/>
    </source>
</evidence>
<accession>A0A0L6U501</accession>
<evidence type="ECO:0000256" key="5">
    <source>
        <dbReference type="ARBA" id="ARBA00022982"/>
    </source>
</evidence>
<dbReference type="RefSeq" id="WP_050739024.1">
    <property type="nucleotide sequence ID" value="NZ_LGYO01000008.1"/>
</dbReference>
<organism evidence="9 10">
    <name type="scientific">Acetobacterium bakii</name>
    <dbReference type="NCBI Taxonomy" id="52689"/>
    <lineage>
        <taxon>Bacteria</taxon>
        <taxon>Bacillati</taxon>
        <taxon>Bacillota</taxon>
        <taxon>Clostridia</taxon>
        <taxon>Eubacteriales</taxon>
        <taxon>Eubacteriaceae</taxon>
        <taxon>Acetobacterium</taxon>
    </lineage>
</organism>
<dbReference type="EMBL" id="LGYO01000008">
    <property type="protein sequence ID" value="KNZ42850.1"/>
    <property type="molecule type" value="Genomic_DNA"/>
</dbReference>
<name>A0A0L6U501_9FIRM</name>
<evidence type="ECO:0000256" key="3">
    <source>
        <dbReference type="ARBA" id="ARBA00022723"/>
    </source>
</evidence>
<dbReference type="InterPro" id="IPR018449">
    <property type="entry name" value="NIL_domain"/>
</dbReference>
<dbReference type="Pfam" id="PF12838">
    <property type="entry name" value="Fer4_7"/>
    <property type="match status" value="1"/>
</dbReference>
<evidence type="ECO:0000313" key="10">
    <source>
        <dbReference type="Proteomes" id="UP000036873"/>
    </source>
</evidence>
<reference evidence="10" key="1">
    <citation type="submission" date="2015-07" db="EMBL/GenBank/DDBJ databases">
        <title>Draft genome sequence of Acetobacterium bakii DSM 8293, a potential psychrophilic chemical producer through syngas fermentation.</title>
        <authorList>
            <person name="Song Y."/>
            <person name="Hwang S."/>
            <person name="Cho B.-K."/>
        </authorList>
    </citation>
    <scope>NUCLEOTIDE SEQUENCE [LARGE SCALE GENOMIC DNA]</scope>
    <source>
        <strain evidence="10">DSM 8239</strain>
    </source>
</reference>
<dbReference type="Pfam" id="PF09383">
    <property type="entry name" value="NIL"/>
    <property type="match status" value="1"/>
</dbReference>
<keyword evidence="4" id="KW-0677">Repeat</keyword>
<keyword evidence="2" id="KW-0004">4Fe-4S</keyword>
<keyword evidence="7" id="KW-0411">Iron-sulfur</keyword>
<proteinExistence type="predicted"/>
<dbReference type="SMART" id="SM00930">
    <property type="entry name" value="NIL"/>
    <property type="match status" value="1"/>
</dbReference>
<keyword evidence="5" id="KW-0249">Electron transport</keyword>
<dbReference type="AlphaFoldDB" id="A0A0L6U501"/>
<evidence type="ECO:0000256" key="7">
    <source>
        <dbReference type="ARBA" id="ARBA00023014"/>
    </source>
</evidence>
<feature type="domain" description="4Fe-4S ferredoxin-type" evidence="8">
    <location>
        <begin position="105"/>
        <end position="133"/>
    </location>
</feature>
<evidence type="ECO:0000259" key="8">
    <source>
        <dbReference type="PROSITE" id="PS51379"/>
    </source>
</evidence>
<dbReference type="PROSITE" id="PS00198">
    <property type="entry name" value="4FE4S_FER_1"/>
    <property type="match status" value="1"/>
</dbReference>
<dbReference type="PANTHER" id="PTHR43687:SF6">
    <property type="entry name" value="L-ASPARTATE SEMIALDEHYDE SULFURTRANSFERASE IRON-SULFUR SUBUNIT"/>
    <property type="match status" value="1"/>
</dbReference>
<dbReference type="GO" id="GO:0051539">
    <property type="term" value="F:4 iron, 4 sulfur cluster binding"/>
    <property type="evidence" value="ECO:0007669"/>
    <property type="project" value="UniProtKB-KW"/>
</dbReference>
<dbReference type="Proteomes" id="UP000036873">
    <property type="component" value="Unassembled WGS sequence"/>
</dbReference>
<keyword evidence="3" id="KW-0479">Metal-binding</keyword>
<protein>
    <submittedName>
        <fullName evidence="9">4Fe-4S ferredoxin</fullName>
    </submittedName>
</protein>
<dbReference type="Gene3D" id="3.30.70.20">
    <property type="match status" value="2"/>
</dbReference>
<feature type="domain" description="4Fe-4S ferredoxin-type" evidence="8">
    <location>
        <begin position="75"/>
        <end position="104"/>
    </location>
</feature>
<dbReference type="GO" id="GO:0046872">
    <property type="term" value="F:metal ion binding"/>
    <property type="evidence" value="ECO:0007669"/>
    <property type="project" value="UniProtKB-KW"/>
</dbReference>
<evidence type="ECO:0000256" key="2">
    <source>
        <dbReference type="ARBA" id="ARBA00022485"/>
    </source>
</evidence>
<dbReference type="SUPFAM" id="SSF54862">
    <property type="entry name" value="4Fe-4S ferredoxins"/>
    <property type="match status" value="1"/>
</dbReference>
<dbReference type="PANTHER" id="PTHR43687">
    <property type="entry name" value="ADENYLYLSULFATE REDUCTASE, BETA SUBUNIT"/>
    <property type="match status" value="1"/>
</dbReference>
<keyword evidence="6" id="KW-0408">Iron</keyword>
<evidence type="ECO:0000256" key="4">
    <source>
        <dbReference type="ARBA" id="ARBA00022737"/>
    </source>
</evidence>
<dbReference type="InterPro" id="IPR017900">
    <property type="entry name" value="4Fe4S_Fe_S_CS"/>
</dbReference>
<dbReference type="InterPro" id="IPR017896">
    <property type="entry name" value="4Fe4S_Fe-S-bd"/>
</dbReference>
<dbReference type="InterPro" id="IPR045865">
    <property type="entry name" value="ACT-like_dom_sf"/>
</dbReference>
<dbReference type="Gene3D" id="3.30.70.260">
    <property type="match status" value="1"/>
</dbReference>
<dbReference type="SUPFAM" id="SSF55021">
    <property type="entry name" value="ACT-like"/>
    <property type="match status" value="1"/>
</dbReference>
<dbReference type="PROSITE" id="PS51379">
    <property type="entry name" value="4FE4S_FER_2"/>
    <property type="match status" value="2"/>
</dbReference>
<evidence type="ECO:0000256" key="6">
    <source>
        <dbReference type="ARBA" id="ARBA00023004"/>
    </source>
</evidence>
<comment type="caution">
    <text evidence="9">The sequence shown here is derived from an EMBL/GenBank/DDBJ whole genome shotgun (WGS) entry which is preliminary data.</text>
</comment>
<gene>
    <name evidence="9" type="ORF">AKG39_03760</name>
</gene>
<keyword evidence="10" id="KW-1185">Reference proteome</keyword>
<sequence length="133" mass="14634">MIKKILLSFPQSATGKPMAVELVKTYNLDFNILKANIDDNVKGMLLIEVTGEEADINAGIVFLRQNQIGVKAIESIVEVNKTECVDCGACTAVCTVNALEMDENWELVHHKDKCLECMLCVKACPTRAIHALI</sequence>